<sequence>MAVFWKLIRKEIRQKPARFLILALGMTAAVFLITVMTIFSTSCLQAMIRQEIEENGPYEAVLHNLTEEQVQRLEENGRIRKVWRLAECPRDFGNAGEGKEGEDGQRRVCCGVTYCHRTHGIFKEVNELGAEIDMDPLPEEKRETVFSRRNLTVVSSYDITFNNKLLGYYGLNASEVKGGSAWSIGMIDFVITIFAAVILYYVVLSGMEEKLKTAGLLDGIGISDGQKRLYIYGENLLAGVLAVPLGMGLGLLALFLSCRELNERFLPAYDLELAVSPLWLGAVLTGSVAVILCSASGLYARARKERILDLVSGYDREEEVNRTMVLLRAKRHFFKAETLLAAKNVILNHRNYGVSCALLVISLCVFLNGMMYIRGLAAPYEKGQDYPKISLWVKAEAGRSGPESGKARDEEAKNEEAKNTEAEEAASREAALEELAGRIEDLEGVAQASVVKEANTFHATEGMSLSQIEAYLDDLQIKRYLDFYDSDQYDRQEAELLAQMDLYYVVRVLGVDDDTFQKYLNYGQEKGCIRESEKLPEDSAVLVRETAYEEESFPLIFGEEICEIPLAFTMVPGEHEEMLRPEYLKTAAESADGLDIPYMAGDSILYVPMETFEQLLGEEPEKTICLEISLDRDVAKTGEIRRADLNEVIYPGNAPKRAGEEGKIREEIETLAQDLGLGGLEVVSFAEEYQQSFFVGGKGLHLMLVAALVSACWLAALLVVLQKDAASLRRRRREFALLQTIGMTRGRILKMLILEHFLYALAGLGFGIPVSLFILTGLYNDGGAPQMTSPGDVPWDLVAGQALMTACVVLLPLIFLLREMKNLDLVETIRREE</sequence>
<evidence type="ECO:0000256" key="1">
    <source>
        <dbReference type="ARBA" id="ARBA00004651"/>
    </source>
</evidence>
<dbReference type="GO" id="GO:0022857">
    <property type="term" value="F:transmembrane transporter activity"/>
    <property type="evidence" value="ECO:0007669"/>
    <property type="project" value="TreeGrafter"/>
</dbReference>
<gene>
    <name evidence="10" type="ORF">H6A13_09635</name>
</gene>
<evidence type="ECO:0000313" key="11">
    <source>
        <dbReference type="Proteomes" id="UP000713880"/>
    </source>
</evidence>
<feature type="transmembrane region" description="Helical" evidence="8">
    <location>
        <begin position="798"/>
        <end position="817"/>
    </location>
</feature>
<feature type="domain" description="ABC3 transporter permease C-terminal" evidence="9">
    <location>
        <begin position="711"/>
        <end position="818"/>
    </location>
</feature>
<feature type="transmembrane region" description="Helical" evidence="8">
    <location>
        <begin position="757"/>
        <end position="778"/>
    </location>
</feature>
<dbReference type="Pfam" id="PF02687">
    <property type="entry name" value="FtsX"/>
    <property type="match status" value="2"/>
</dbReference>
<feature type="transmembrane region" description="Helical" evidence="8">
    <location>
        <begin position="236"/>
        <end position="257"/>
    </location>
</feature>
<evidence type="ECO:0000313" key="10">
    <source>
        <dbReference type="EMBL" id="MBM6827350.1"/>
    </source>
</evidence>
<dbReference type="Proteomes" id="UP000713880">
    <property type="component" value="Unassembled WGS sequence"/>
</dbReference>
<feature type="transmembrane region" description="Helical" evidence="8">
    <location>
        <begin position="277"/>
        <end position="300"/>
    </location>
</feature>
<dbReference type="RefSeq" id="WP_204909371.1">
    <property type="nucleotide sequence ID" value="NZ_JACJLV010000032.1"/>
</dbReference>
<evidence type="ECO:0000256" key="7">
    <source>
        <dbReference type="SAM" id="MobiDB-lite"/>
    </source>
</evidence>
<organism evidence="10 11">
    <name type="scientific">Mordavella massiliensis</name>
    <dbReference type="NCBI Taxonomy" id="1871024"/>
    <lineage>
        <taxon>Bacteria</taxon>
        <taxon>Bacillati</taxon>
        <taxon>Bacillota</taxon>
        <taxon>Clostridia</taxon>
        <taxon>Eubacteriales</taxon>
        <taxon>Clostridiaceae</taxon>
        <taxon>Mordavella</taxon>
    </lineage>
</organism>
<evidence type="ECO:0000256" key="2">
    <source>
        <dbReference type="ARBA" id="ARBA00022475"/>
    </source>
</evidence>
<dbReference type="PANTHER" id="PTHR30572:SF4">
    <property type="entry name" value="ABC TRANSPORTER PERMEASE YTRF"/>
    <property type="match status" value="1"/>
</dbReference>
<evidence type="ECO:0000256" key="4">
    <source>
        <dbReference type="ARBA" id="ARBA00022989"/>
    </source>
</evidence>
<feature type="domain" description="ABC3 transporter permease C-terminal" evidence="9">
    <location>
        <begin position="189"/>
        <end position="304"/>
    </location>
</feature>
<evidence type="ECO:0000259" key="9">
    <source>
        <dbReference type="Pfam" id="PF02687"/>
    </source>
</evidence>
<keyword evidence="5 8" id="KW-0472">Membrane</keyword>
<dbReference type="GO" id="GO:0005886">
    <property type="term" value="C:plasma membrane"/>
    <property type="evidence" value="ECO:0007669"/>
    <property type="project" value="UniProtKB-SubCell"/>
</dbReference>
<accession>A0A939BCE8</accession>
<keyword evidence="3 8" id="KW-0812">Transmembrane</keyword>
<protein>
    <submittedName>
        <fullName evidence="10">ABC transporter permease</fullName>
    </submittedName>
</protein>
<comment type="caution">
    <text evidence="10">The sequence shown here is derived from an EMBL/GenBank/DDBJ whole genome shotgun (WGS) entry which is preliminary data.</text>
</comment>
<name>A0A939BCE8_9CLOT</name>
<comment type="similarity">
    <text evidence="6">Belongs to the ABC-4 integral membrane protein family.</text>
</comment>
<feature type="transmembrane region" description="Helical" evidence="8">
    <location>
        <begin position="20"/>
        <end position="39"/>
    </location>
</feature>
<dbReference type="InterPro" id="IPR003838">
    <property type="entry name" value="ABC3_permease_C"/>
</dbReference>
<feature type="transmembrane region" description="Helical" evidence="8">
    <location>
        <begin position="700"/>
        <end position="721"/>
    </location>
</feature>
<dbReference type="EMBL" id="JACJLV010000032">
    <property type="protein sequence ID" value="MBM6827350.1"/>
    <property type="molecule type" value="Genomic_DNA"/>
</dbReference>
<reference evidence="10" key="2">
    <citation type="journal article" date="2021" name="Sci. Rep.">
        <title>The distribution of antibiotic resistance genes in chicken gut microbiota commensals.</title>
        <authorList>
            <person name="Juricova H."/>
            <person name="Matiasovicova J."/>
            <person name="Kubasova T."/>
            <person name="Cejkova D."/>
            <person name="Rychlik I."/>
        </authorList>
    </citation>
    <scope>NUCLEOTIDE SEQUENCE</scope>
    <source>
        <strain evidence="10">An420c</strain>
    </source>
</reference>
<proteinExistence type="inferred from homology"/>
<dbReference type="AlphaFoldDB" id="A0A939BCE8"/>
<evidence type="ECO:0000256" key="5">
    <source>
        <dbReference type="ARBA" id="ARBA00023136"/>
    </source>
</evidence>
<feature type="transmembrane region" description="Helical" evidence="8">
    <location>
        <begin position="181"/>
        <end position="203"/>
    </location>
</feature>
<keyword evidence="11" id="KW-1185">Reference proteome</keyword>
<evidence type="ECO:0000256" key="3">
    <source>
        <dbReference type="ARBA" id="ARBA00022692"/>
    </source>
</evidence>
<comment type="subcellular location">
    <subcellularLocation>
        <location evidence="1">Cell membrane</location>
        <topology evidence="1">Multi-pass membrane protein</topology>
    </subcellularLocation>
</comment>
<dbReference type="InterPro" id="IPR050250">
    <property type="entry name" value="Macrolide_Exporter_MacB"/>
</dbReference>
<dbReference type="PANTHER" id="PTHR30572">
    <property type="entry name" value="MEMBRANE COMPONENT OF TRANSPORTER-RELATED"/>
    <property type="match status" value="1"/>
</dbReference>
<feature type="transmembrane region" description="Helical" evidence="8">
    <location>
        <begin position="352"/>
        <end position="373"/>
    </location>
</feature>
<keyword evidence="4 8" id="KW-1133">Transmembrane helix</keyword>
<feature type="region of interest" description="Disordered" evidence="7">
    <location>
        <begin position="399"/>
        <end position="426"/>
    </location>
</feature>
<reference evidence="10" key="1">
    <citation type="submission" date="2020-08" db="EMBL/GenBank/DDBJ databases">
        <authorList>
            <person name="Cejkova D."/>
            <person name="Kubasova T."/>
            <person name="Jahodarova E."/>
            <person name="Rychlik I."/>
        </authorList>
    </citation>
    <scope>NUCLEOTIDE SEQUENCE</scope>
    <source>
        <strain evidence="10">An420c</strain>
    </source>
</reference>
<evidence type="ECO:0000256" key="6">
    <source>
        <dbReference type="ARBA" id="ARBA00038076"/>
    </source>
</evidence>
<feature type="compositionally biased region" description="Basic and acidic residues" evidence="7">
    <location>
        <begin position="405"/>
        <end position="426"/>
    </location>
</feature>
<keyword evidence="2" id="KW-1003">Cell membrane</keyword>
<evidence type="ECO:0000256" key="8">
    <source>
        <dbReference type="SAM" id="Phobius"/>
    </source>
</evidence>